<dbReference type="GO" id="GO:0003676">
    <property type="term" value="F:nucleic acid binding"/>
    <property type="evidence" value="ECO:0007669"/>
    <property type="project" value="InterPro"/>
</dbReference>
<dbReference type="Gene3D" id="2.40.70.10">
    <property type="entry name" value="Acid Proteases"/>
    <property type="match status" value="1"/>
</dbReference>
<dbReference type="PANTHER" id="PTHR33223">
    <property type="entry name" value="CCHC-TYPE DOMAIN-CONTAINING PROTEIN"/>
    <property type="match status" value="1"/>
</dbReference>
<organism evidence="3 4">
    <name type="scientific">Smittium culicis</name>
    <dbReference type="NCBI Taxonomy" id="133412"/>
    <lineage>
        <taxon>Eukaryota</taxon>
        <taxon>Fungi</taxon>
        <taxon>Fungi incertae sedis</taxon>
        <taxon>Zoopagomycota</taxon>
        <taxon>Kickxellomycotina</taxon>
        <taxon>Harpellomycetes</taxon>
        <taxon>Harpellales</taxon>
        <taxon>Legeriomycetaceae</taxon>
        <taxon>Smittium</taxon>
    </lineage>
</organism>
<dbReference type="SUPFAM" id="SSF50630">
    <property type="entry name" value="Acid proteases"/>
    <property type="match status" value="1"/>
</dbReference>
<keyword evidence="4" id="KW-1185">Reference proteome</keyword>
<dbReference type="InterPro" id="IPR036875">
    <property type="entry name" value="Znf_CCHC_sf"/>
</dbReference>
<dbReference type="InterPro" id="IPR005162">
    <property type="entry name" value="Retrotrans_gag_dom"/>
</dbReference>
<keyword evidence="1" id="KW-0863">Zinc-finger</keyword>
<proteinExistence type="predicted"/>
<dbReference type="Pfam" id="PF08284">
    <property type="entry name" value="RVP_2"/>
    <property type="match status" value="1"/>
</dbReference>
<dbReference type="InterPro" id="IPR001878">
    <property type="entry name" value="Znf_CCHC"/>
</dbReference>
<comment type="caution">
    <text evidence="3">The sequence shown here is derived from an EMBL/GenBank/DDBJ whole genome shotgun (WGS) entry which is preliminary data.</text>
</comment>
<evidence type="ECO:0000256" key="1">
    <source>
        <dbReference type="PROSITE-ProRule" id="PRU00047"/>
    </source>
</evidence>
<dbReference type="CDD" id="cd00303">
    <property type="entry name" value="retropepsin_like"/>
    <property type="match status" value="1"/>
</dbReference>
<dbReference type="InterPro" id="IPR021109">
    <property type="entry name" value="Peptidase_aspartic_dom_sf"/>
</dbReference>
<gene>
    <name evidence="3" type="ORF">AYI70_g973</name>
</gene>
<dbReference type="EMBL" id="LSSN01000190">
    <property type="protein sequence ID" value="OMJ25323.1"/>
    <property type="molecule type" value="Genomic_DNA"/>
</dbReference>
<feature type="domain" description="CCHC-type" evidence="2">
    <location>
        <begin position="224"/>
        <end position="240"/>
    </location>
</feature>
<protein>
    <recommendedName>
        <fullName evidence="2">CCHC-type domain-containing protein</fullName>
    </recommendedName>
</protein>
<accession>A0A1R1YEL1</accession>
<sequence>MSARTLEPKVFLGKEGEDPNRWIKRYECFRKAYKWTDEEAVDYLDLFLEGRALNWYKGYIISNKDWANLKIKFCETFIDQDEETTSWNELINFSSEGKDVIEINGILTQLYSKAKISNESEKLKYLMKSLPSDKKRKILEKSITTFEEALNVLATEEKFQKIINNSDESPVEVKKSTKEVDTMKKLIDRFDGLSLNLISREKELEELIKSTQGSMQYRNYSNYKCFNCERYGHKTEHCRNQNHQKILNENSVNAAKMPVKNVSSEINCIDLDLFQNEIFLAEKRTNSEKLENTPKRTRVVDKTPSSSELEEFLSKPRSQLRKPAAIKLSQNSTPYSIGHDLANSKVDLSYSQLLQVAPSVRSELIGLCKKQDVKDLSNVESEVSNNTNCRGIVKIFDDRHWAVLDTGAACSVMSTALLKEIGLEVDSNSFQTVITADGTRHTTLGTVTQIPIEIANYKFPCDILIMDLDKPILILGTEWFSKYNAVLDLKSKELILEKPDVDVVLKLYTSKPKRIVRDEYEVYGIGISKSAESKENTSDEISELLDEYKPLFASDLSELTQTDSSEHTIDTGDASPIKQYPYRLPHMMKHKVKAELDKMESQNW</sequence>
<dbReference type="Proteomes" id="UP000187283">
    <property type="component" value="Unassembled WGS sequence"/>
</dbReference>
<dbReference type="Pfam" id="PF03732">
    <property type="entry name" value="Retrotrans_gag"/>
    <property type="match status" value="1"/>
</dbReference>
<dbReference type="PROSITE" id="PS50158">
    <property type="entry name" value="ZF_CCHC"/>
    <property type="match status" value="1"/>
</dbReference>
<name>A0A1R1YEL1_9FUNG</name>
<dbReference type="GO" id="GO:0008270">
    <property type="term" value="F:zinc ion binding"/>
    <property type="evidence" value="ECO:0007669"/>
    <property type="project" value="UniProtKB-KW"/>
</dbReference>
<evidence type="ECO:0000313" key="3">
    <source>
        <dbReference type="EMBL" id="OMJ25323.1"/>
    </source>
</evidence>
<dbReference type="PANTHER" id="PTHR33223:SF6">
    <property type="entry name" value="CCHC-TYPE DOMAIN-CONTAINING PROTEIN"/>
    <property type="match status" value="1"/>
</dbReference>
<evidence type="ECO:0000313" key="4">
    <source>
        <dbReference type="Proteomes" id="UP000187283"/>
    </source>
</evidence>
<dbReference type="OrthoDB" id="2448050at2759"/>
<evidence type="ECO:0000259" key="2">
    <source>
        <dbReference type="PROSITE" id="PS50158"/>
    </source>
</evidence>
<keyword evidence="1" id="KW-0479">Metal-binding</keyword>
<reference evidence="3 4" key="1">
    <citation type="submission" date="2017-01" db="EMBL/GenBank/DDBJ databases">
        <authorList>
            <person name="Mah S.A."/>
            <person name="Swanson W.J."/>
            <person name="Moy G.W."/>
            <person name="Vacquier V.D."/>
        </authorList>
    </citation>
    <scope>NUCLEOTIDE SEQUENCE [LARGE SCALE GENOMIC DNA]</scope>
    <source>
        <strain evidence="3 4">GSMNP</strain>
    </source>
</reference>
<dbReference type="SUPFAM" id="SSF57756">
    <property type="entry name" value="Retrovirus zinc finger-like domains"/>
    <property type="match status" value="1"/>
</dbReference>
<dbReference type="AlphaFoldDB" id="A0A1R1YEL1"/>
<keyword evidence="1" id="KW-0862">Zinc</keyword>